<sequence>MKQFYKPSGKFSPSFILFFLLVSLIAFPLLGLIYAYCIWYIPFIYINFFITLGFGFLVAFCVNKVVIRKGKVRNPVLALFIGFFAGIVALYFHWSVWIDLVINAGESYGSDRIGVTVSNIEFLQVFSLIFQPTMVFEYISMVNEFGTWGLGGATVSEAFLWVIWAIEFVIIVGVSSFLPYLESKKPFSESTNSWYEEITLPALSFIENKEQLIADITSNNHSGFDFLNKEVNKESESHSVFTLYKSKSGKNYLTIDNKTSSLDSKGKVEFKSDEFVEYIMIDGQLSKILSEK</sequence>
<organism evidence="2 3">
    <name type="scientific">Flavobacterium chungnamense</name>
    <dbReference type="NCBI Taxonomy" id="706182"/>
    <lineage>
        <taxon>Bacteria</taxon>
        <taxon>Pseudomonadati</taxon>
        <taxon>Bacteroidota</taxon>
        <taxon>Flavobacteriia</taxon>
        <taxon>Flavobacteriales</taxon>
        <taxon>Flavobacteriaceae</taxon>
        <taxon>Flavobacterium</taxon>
    </lineage>
</organism>
<dbReference type="RefSeq" id="WP_345094306.1">
    <property type="nucleotide sequence ID" value="NZ_BAABCS010000020.1"/>
</dbReference>
<keyword evidence="1" id="KW-0472">Membrane</keyword>
<proteinExistence type="predicted"/>
<accession>A0ABP7UWB6</accession>
<evidence type="ECO:0000313" key="3">
    <source>
        <dbReference type="Proteomes" id="UP001500426"/>
    </source>
</evidence>
<comment type="caution">
    <text evidence="2">The sequence shown here is derived from an EMBL/GenBank/DDBJ whole genome shotgun (WGS) entry which is preliminary data.</text>
</comment>
<name>A0ABP7UWB6_9FLAO</name>
<feature type="transmembrane region" description="Helical" evidence="1">
    <location>
        <begin position="158"/>
        <end position="181"/>
    </location>
</feature>
<feature type="transmembrane region" description="Helical" evidence="1">
    <location>
        <begin position="74"/>
        <end position="94"/>
    </location>
</feature>
<keyword evidence="1" id="KW-0812">Transmembrane</keyword>
<reference evidence="3" key="1">
    <citation type="journal article" date="2019" name="Int. J. Syst. Evol. Microbiol.">
        <title>The Global Catalogue of Microorganisms (GCM) 10K type strain sequencing project: providing services to taxonomists for standard genome sequencing and annotation.</title>
        <authorList>
            <consortium name="The Broad Institute Genomics Platform"/>
            <consortium name="The Broad Institute Genome Sequencing Center for Infectious Disease"/>
            <person name="Wu L."/>
            <person name="Ma J."/>
        </authorList>
    </citation>
    <scope>NUCLEOTIDE SEQUENCE [LARGE SCALE GENOMIC DNA]</scope>
    <source>
        <strain evidence="3">JCM 17068</strain>
    </source>
</reference>
<evidence type="ECO:0000256" key="1">
    <source>
        <dbReference type="SAM" id="Phobius"/>
    </source>
</evidence>
<dbReference type="Proteomes" id="UP001500426">
    <property type="component" value="Unassembled WGS sequence"/>
</dbReference>
<protein>
    <submittedName>
        <fullName evidence="2">Uncharacterized protein</fullName>
    </submittedName>
</protein>
<gene>
    <name evidence="2" type="ORF">GCM10022388_20820</name>
</gene>
<feature type="transmembrane region" description="Helical" evidence="1">
    <location>
        <begin position="12"/>
        <end position="36"/>
    </location>
</feature>
<evidence type="ECO:0000313" key="2">
    <source>
        <dbReference type="EMBL" id="GAA4054249.1"/>
    </source>
</evidence>
<dbReference type="EMBL" id="BAABCS010000020">
    <property type="protein sequence ID" value="GAA4054249.1"/>
    <property type="molecule type" value="Genomic_DNA"/>
</dbReference>
<keyword evidence="1" id="KW-1133">Transmembrane helix</keyword>
<keyword evidence="3" id="KW-1185">Reference proteome</keyword>
<feature type="transmembrane region" description="Helical" evidence="1">
    <location>
        <begin position="42"/>
        <end position="62"/>
    </location>
</feature>